<organism evidence="8 9">
    <name type="scientific">Yoonia maricola</name>
    <dbReference type="NCBI Taxonomy" id="420999"/>
    <lineage>
        <taxon>Bacteria</taxon>
        <taxon>Pseudomonadati</taxon>
        <taxon>Pseudomonadota</taxon>
        <taxon>Alphaproteobacteria</taxon>
        <taxon>Rhodobacterales</taxon>
        <taxon>Paracoccaceae</taxon>
        <taxon>Yoonia</taxon>
    </lineage>
</organism>
<evidence type="ECO:0000259" key="7">
    <source>
        <dbReference type="Pfam" id="PF00892"/>
    </source>
</evidence>
<reference evidence="8 9" key="1">
    <citation type="submission" date="2017-11" db="EMBL/GenBank/DDBJ databases">
        <title>Genomic Encyclopedia of Archaeal and Bacterial Type Strains, Phase II (KMG-II): From Individual Species to Whole Genera.</title>
        <authorList>
            <person name="Goeker M."/>
        </authorList>
    </citation>
    <scope>NUCLEOTIDE SEQUENCE [LARGE SCALE GENOMIC DNA]</scope>
    <source>
        <strain evidence="8 9">DSM 29128</strain>
    </source>
</reference>
<feature type="domain" description="EamA" evidence="7">
    <location>
        <begin position="159"/>
        <end position="289"/>
    </location>
</feature>
<feature type="transmembrane region" description="Helical" evidence="6">
    <location>
        <begin position="85"/>
        <end position="103"/>
    </location>
</feature>
<evidence type="ECO:0000256" key="3">
    <source>
        <dbReference type="ARBA" id="ARBA00022692"/>
    </source>
</evidence>
<gene>
    <name evidence="8" type="ORF">BC777_0453</name>
</gene>
<evidence type="ECO:0000256" key="5">
    <source>
        <dbReference type="ARBA" id="ARBA00023136"/>
    </source>
</evidence>
<dbReference type="PANTHER" id="PTHR22911">
    <property type="entry name" value="ACYL-MALONYL CONDENSING ENZYME-RELATED"/>
    <property type="match status" value="1"/>
</dbReference>
<evidence type="ECO:0000256" key="2">
    <source>
        <dbReference type="ARBA" id="ARBA00009853"/>
    </source>
</evidence>
<feature type="transmembrane region" description="Helical" evidence="6">
    <location>
        <begin position="158"/>
        <end position="176"/>
    </location>
</feature>
<feature type="transmembrane region" description="Helical" evidence="6">
    <location>
        <begin position="188"/>
        <end position="207"/>
    </location>
</feature>
<keyword evidence="5 6" id="KW-0472">Membrane</keyword>
<feature type="transmembrane region" description="Helical" evidence="6">
    <location>
        <begin position="109"/>
        <end position="126"/>
    </location>
</feature>
<protein>
    <submittedName>
        <fullName evidence="8">EamA-like transporter family protein</fullName>
    </submittedName>
</protein>
<evidence type="ECO:0000313" key="9">
    <source>
        <dbReference type="Proteomes" id="UP000228531"/>
    </source>
</evidence>
<feature type="transmembrane region" description="Helical" evidence="6">
    <location>
        <begin position="273"/>
        <end position="291"/>
    </location>
</feature>
<proteinExistence type="inferred from homology"/>
<evidence type="ECO:0000256" key="1">
    <source>
        <dbReference type="ARBA" id="ARBA00004141"/>
    </source>
</evidence>
<keyword evidence="4 6" id="KW-1133">Transmembrane helix</keyword>
<feature type="transmembrane region" description="Helical" evidence="6">
    <location>
        <begin position="219"/>
        <end position="239"/>
    </location>
</feature>
<dbReference type="InterPro" id="IPR037185">
    <property type="entry name" value="EmrE-like"/>
</dbReference>
<keyword evidence="9" id="KW-1185">Reference proteome</keyword>
<comment type="subcellular location">
    <subcellularLocation>
        <location evidence="1">Membrane</location>
        <topology evidence="1">Multi-pass membrane protein</topology>
    </subcellularLocation>
</comment>
<evidence type="ECO:0000313" key="8">
    <source>
        <dbReference type="EMBL" id="PJI91621.1"/>
    </source>
</evidence>
<feature type="transmembrane region" description="Helical" evidence="6">
    <location>
        <begin position="18"/>
        <end position="35"/>
    </location>
</feature>
<comment type="caution">
    <text evidence="8">The sequence shown here is derived from an EMBL/GenBank/DDBJ whole genome shotgun (WGS) entry which is preliminary data.</text>
</comment>
<feature type="transmembrane region" description="Helical" evidence="6">
    <location>
        <begin position="133"/>
        <end position="152"/>
    </location>
</feature>
<dbReference type="PANTHER" id="PTHR22911:SF6">
    <property type="entry name" value="SOLUTE CARRIER FAMILY 35 MEMBER G1"/>
    <property type="match status" value="1"/>
</dbReference>
<dbReference type="Pfam" id="PF00892">
    <property type="entry name" value="EamA"/>
    <property type="match status" value="2"/>
</dbReference>
<evidence type="ECO:0000256" key="6">
    <source>
        <dbReference type="SAM" id="Phobius"/>
    </source>
</evidence>
<keyword evidence="3 6" id="KW-0812">Transmembrane</keyword>
<feature type="transmembrane region" description="Helical" evidence="6">
    <location>
        <begin position="47"/>
        <end position="65"/>
    </location>
</feature>
<feature type="transmembrane region" description="Helical" evidence="6">
    <location>
        <begin position="251"/>
        <end position="267"/>
    </location>
</feature>
<accession>A0A2M8WL18</accession>
<sequence length="307" mass="32669">MPFPCLTRTTQLDNIRGAAFMVLAMLCFAVEDALIKQLASAIPTGQSLGIICFGAFLAFLTWSALKGEALWQPGYADPRVILRSLCEMIGSCLFVAALALIPLTTASAVIQATPLVVAMGAALFLGQSIGWRRWLAIVVGFIGVLIIIRPGMDGFVPATLLAVGGMFGLATRDLITRSLTVHLTGPQLGIHAFGMVTPAAFILVLFQGQSFVVPSIANWILLAIAIAVVLLAYLALIAATRSGHAGIISSFRYSRMIFALIVAYIAFREVPDAPTVIGATIIIASGIFTLWREAVLRRASLNEKPAL</sequence>
<evidence type="ECO:0000256" key="4">
    <source>
        <dbReference type="ARBA" id="ARBA00022989"/>
    </source>
</evidence>
<comment type="similarity">
    <text evidence="2">Belongs to the drug/metabolite transporter (DMT) superfamily. 10 TMS drug/metabolite exporter (DME) (TC 2.A.7.3) family.</text>
</comment>
<feature type="domain" description="EamA" evidence="7">
    <location>
        <begin position="16"/>
        <end position="148"/>
    </location>
</feature>
<dbReference type="Proteomes" id="UP000228531">
    <property type="component" value="Unassembled WGS sequence"/>
</dbReference>
<dbReference type="EMBL" id="PGTY01000001">
    <property type="protein sequence ID" value="PJI91621.1"/>
    <property type="molecule type" value="Genomic_DNA"/>
</dbReference>
<name>A0A2M8WL18_9RHOB</name>
<dbReference type="SUPFAM" id="SSF103481">
    <property type="entry name" value="Multidrug resistance efflux transporter EmrE"/>
    <property type="match status" value="2"/>
</dbReference>
<dbReference type="GO" id="GO:0016020">
    <property type="term" value="C:membrane"/>
    <property type="evidence" value="ECO:0007669"/>
    <property type="project" value="UniProtKB-SubCell"/>
</dbReference>
<dbReference type="InterPro" id="IPR000620">
    <property type="entry name" value="EamA_dom"/>
</dbReference>
<dbReference type="AlphaFoldDB" id="A0A2M8WL18"/>